<feature type="transmembrane region" description="Helical" evidence="1">
    <location>
        <begin position="5"/>
        <end position="25"/>
    </location>
</feature>
<name>D2EFG0_PARA4</name>
<feature type="transmembrane region" description="Helical" evidence="1">
    <location>
        <begin position="45"/>
        <end position="63"/>
    </location>
</feature>
<evidence type="ECO:0000313" key="2">
    <source>
        <dbReference type="EMBL" id="EEZ92857.1"/>
    </source>
</evidence>
<keyword evidence="1" id="KW-0472">Membrane</keyword>
<gene>
    <name evidence="2" type="ORF">BJBARM4_0478</name>
</gene>
<organism evidence="2 3">
    <name type="scientific">Candidatus Parvarchaeum acidiphilum ARMAN-4</name>
    <dbReference type="NCBI Taxonomy" id="662760"/>
    <lineage>
        <taxon>Archaea</taxon>
        <taxon>Candidatus Parvarchaeota</taxon>
        <taxon>Candidatus Parvarchaeum</taxon>
    </lineage>
</organism>
<evidence type="ECO:0000313" key="3">
    <source>
        <dbReference type="Proteomes" id="UP000009375"/>
    </source>
</evidence>
<dbReference type="Proteomes" id="UP000009375">
    <property type="component" value="Unassembled WGS sequence"/>
</dbReference>
<evidence type="ECO:0000256" key="1">
    <source>
        <dbReference type="SAM" id="Phobius"/>
    </source>
</evidence>
<protein>
    <submittedName>
        <fullName evidence="2">Uncharacterized protein</fullName>
    </submittedName>
</protein>
<keyword evidence="1" id="KW-0812">Transmembrane</keyword>
<keyword evidence="1" id="KW-1133">Transmembrane helix</keyword>
<sequence>MIKSLFLIGLIVFLIGGVSFLGLNIQAISGYVNKLFSFIPLQQEYTAIIFMAVGLIVLGLSFYPKMGKYYKYY</sequence>
<dbReference type="EMBL" id="GG730046">
    <property type="protein sequence ID" value="EEZ92857.1"/>
    <property type="molecule type" value="Genomic_DNA"/>
</dbReference>
<accession>D2EFG0</accession>
<dbReference type="AlphaFoldDB" id="D2EFG0"/>
<proteinExistence type="predicted"/>
<reference evidence="2 3" key="1">
    <citation type="journal article" date="2010" name="Proc. Natl. Acad. Sci. U.S.A.">
        <title>Enigmatic, ultrasmall, uncultivated Archaea.</title>
        <authorList>
            <person name="Baker B.J."/>
            <person name="Comolli L.R."/>
            <person name="Dick G.J."/>
            <person name="Hauser L.J."/>
            <person name="Hyatt D."/>
            <person name="Dill B.D."/>
            <person name="Land M.L."/>
            <person name="Verberkmoes N.C."/>
            <person name="Hettich R.L."/>
            <person name="Banfield J.F."/>
        </authorList>
    </citation>
    <scope>NUCLEOTIDE SEQUENCE [LARGE SCALE GENOMIC DNA]</scope>
</reference>